<dbReference type="OrthoDB" id="5600085at2759"/>
<evidence type="ECO:0000313" key="10">
    <source>
        <dbReference type="Proteomes" id="UP000243515"/>
    </source>
</evidence>
<evidence type="ECO:0000256" key="3">
    <source>
        <dbReference type="ARBA" id="ARBA00022833"/>
    </source>
</evidence>
<keyword evidence="7" id="KW-0539">Nucleus</keyword>
<dbReference type="Proteomes" id="UP000243515">
    <property type="component" value="Unassembled WGS sequence"/>
</dbReference>
<accession>A0A232M1V0</accession>
<evidence type="ECO:0000259" key="8">
    <source>
        <dbReference type="PROSITE" id="PS50073"/>
    </source>
</evidence>
<dbReference type="Gene3D" id="3.90.430.10">
    <property type="entry name" value="Copper fist DNA-binding domain"/>
    <property type="match status" value="1"/>
</dbReference>
<dbReference type="SUPFAM" id="SSF57879">
    <property type="entry name" value="Zinc domain conserved in yeast copper-regulated transcription factors"/>
    <property type="match status" value="1"/>
</dbReference>
<dbReference type="InterPro" id="IPR001083">
    <property type="entry name" value="Cu_fist_DNA-bd_dom"/>
</dbReference>
<dbReference type="GO" id="GO:0006878">
    <property type="term" value="P:intracellular copper ion homeostasis"/>
    <property type="evidence" value="ECO:0007669"/>
    <property type="project" value="TreeGrafter"/>
</dbReference>
<evidence type="ECO:0000256" key="5">
    <source>
        <dbReference type="ARBA" id="ARBA00023015"/>
    </source>
</evidence>
<evidence type="ECO:0000256" key="4">
    <source>
        <dbReference type="ARBA" id="ARBA00023008"/>
    </source>
</evidence>
<dbReference type="SMART" id="SM01090">
    <property type="entry name" value="Copper-fist"/>
    <property type="match status" value="1"/>
</dbReference>
<dbReference type="SMART" id="SM00412">
    <property type="entry name" value="Cu_FIST"/>
    <property type="match status" value="1"/>
</dbReference>
<dbReference type="GO" id="GO:0006879">
    <property type="term" value="P:intracellular iron ion homeostasis"/>
    <property type="evidence" value="ECO:0007669"/>
    <property type="project" value="TreeGrafter"/>
</dbReference>
<keyword evidence="2" id="KW-0479">Metal-binding</keyword>
<dbReference type="PANTHER" id="PTHR28088:SF5">
    <property type="entry name" value="TRANSCRIPTIONAL ACTIVATOR HAA1-RELATED"/>
    <property type="match status" value="1"/>
</dbReference>
<comment type="caution">
    <text evidence="9">The sequence shown here is derived from an EMBL/GenBank/DDBJ whole genome shotgun (WGS) entry which is preliminary data.</text>
</comment>
<dbReference type="GO" id="GO:0000978">
    <property type="term" value="F:RNA polymerase II cis-regulatory region sequence-specific DNA binding"/>
    <property type="evidence" value="ECO:0007669"/>
    <property type="project" value="TreeGrafter"/>
</dbReference>
<evidence type="ECO:0000256" key="6">
    <source>
        <dbReference type="ARBA" id="ARBA00023163"/>
    </source>
</evidence>
<comment type="subcellular location">
    <subcellularLocation>
        <location evidence="1">Nucleus</location>
    </subcellularLocation>
</comment>
<evidence type="ECO:0000256" key="1">
    <source>
        <dbReference type="ARBA" id="ARBA00004123"/>
    </source>
</evidence>
<dbReference type="GO" id="GO:0045944">
    <property type="term" value="P:positive regulation of transcription by RNA polymerase II"/>
    <property type="evidence" value="ECO:0007669"/>
    <property type="project" value="TreeGrafter"/>
</dbReference>
<feature type="domain" description="Copper-fist" evidence="8">
    <location>
        <begin position="1"/>
        <end position="39"/>
    </location>
</feature>
<gene>
    <name evidence="9" type="ORF">Egran_01896</name>
</gene>
<sequence>MLIDGEKWACEACVRGHRVSSCHHSDRPLTHINKKGRPVSQCAHCRGLRKSRTTHVKCECGDKKNSSCHADPNAVDKGERASLCGDCFARVWIWTDRKGIGSIVDGRPRCACAHGQRCICALKKEHHLDPVPETGLPPTQPLAVEVKKPRLTSTKSESTLTIFRDGYHKPVHKHNDMAHKCGLPYTIPRSHSIHSMSEIAQRSADHLPLPSNAVELPLSFEALPSAPTRLVKSEHGSPERAPLPILEQINTQIPPLDISSFSPFGTANDSPLNSIFPDQYQDPWFASPDTDVSLNSAGLSAPPVDWSSLPLCSSGPTSASSQPPSYTSLDYGSSNLNYSGLAASSSGEISEVDEFGPLPSLGASSSNDLHDFHSVSDGSDVDHIHLSSASSFIGLPHTQMLSSNNLESINIDVFLQSANDSSIALEQHLHATIGMESKPIPASHGYNVRSAQTYGASEPVSAPMTGLPTSASHNDMMWPSSLFDSALPTSAAEEPFPQQQWIS</sequence>
<dbReference type="InterPro" id="IPR036395">
    <property type="entry name" value="Cu_fist_DNA-bd_dom_sf"/>
</dbReference>
<keyword evidence="3" id="KW-0862">Zinc</keyword>
<keyword evidence="6" id="KW-0804">Transcription</keyword>
<reference evidence="9 10" key="1">
    <citation type="journal article" date="2015" name="Environ. Microbiol.">
        <title>Metagenome sequence of Elaphomyces granulatus from sporocarp tissue reveals Ascomycota ectomycorrhizal fingerprints of genome expansion and a Proteobacteria-rich microbiome.</title>
        <authorList>
            <person name="Quandt C.A."/>
            <person name="Kohler A."/>
            <person name="Hesse C.N."/>
            <person name="Sharpton T.J."/>
            <person name="Martin F."/>
            <person name="Spatafora J.W."/>
        </authorList>
    </citation>
    <scope>NUCLEOTIDE SEQUENCE [LARGE SCALE GENOMIC DNA]</scope>
    <source>
        <strain evidence="9 10">OSC145934</strain>
    </source>
</reference>
<dbReference type="PANTHER" id="PTHR28088">
    <property type="entry name" value="TRANSCRIPTIONAL ACTIVATOR HAA1-RELATED"/>
    <property type="match status" value="1"/>
</dbReference>
<evidence type="ECO:0000313" key="9">
    <source>
        <dbReference type="EMBL" id="OXV10346.1"/>
    </source>
</evidence>
<dbReference type="EMBL" id="NPHW01002980">
    <property type="protein sequence ID" value="OXV10346.1"/>
    <property type="molecule type" value="Genomic_DNA"/>
</dbReference>
<dbReference type="FunFam" id="3.90.430.10:FF:000001">
    <property type="entry name" value="Copper fist DNA-binding protein"/>
    <property type="match status" value="1"/>
</dbReference>
<evidence type="ECO:0000256" key="2">
    <source>
        <dbReference type="ARBA" id="ARBA00022723"/>
    </source>
</evidence>
<dbReference type="GO" id="GO:0005507">
    <property type="term" value="F:copper ion binding"/>
    <property type="evidence" value="ECO:0007669"/>
    <property type="project" value="InterPro"/>
</dbReference>
<dbReference type="GO" id="GO:0000981">
    <property type="term" value="F:DNA-binding transcription factor activity, RNA polymerase II-specific"/>
    <property type="evidence" value="ECO:0007669"/>
    <property type="project" value="TreeGrafter"/>
</dbReference>
<dbReference type="InterPro" id="IPR051763">
    <property type="entry name" value="Copper_Homeo_Regul"/>
</dbReference>
<evidence type="ECO:0000256" key="7">
    <source>
        <dbReference type="ARBA" id="ARBA00023242"/>
    </source>
</evidence>
<proteinExistence type="predicted"/>
<name>A0A232M1V0_9EURO</name>
<protein>
    <recommendedName>
        <fullName evidence="8">Copper-fist domain-containing protein</fullName>
    </recommendedName>
</protein>
<organism evidence="9 10">
    <name type="scientific">Elaphomyces granulatus</name>
    <dbReference type="NCBI Taxonomy" id="519963"/>
    <lineage>
        <taxon>Eukaryota</taxon>
        <taxon>Fungi</taxon>
        <taxon>Dikarya</taxon>
        <taxon>Ascomycota</taxon>
        <taxon>Pezizomycotina</taxon>
        <taxon>Eurotiomycetes</taxon>
        <taxon>Eurotiomycetidae</taxon>
        <taxon>Eurotiales</taxon>
        <taxon>Elaphomycetaceae</taxon>
        <taxon>Elaphomyces</taxon>
    </lineage>
</organism>
<dbReference type="GO" id="GO:0005634">
    <property type="term" value="C:nucleus"/>
    <property type="evidence" value="ECO:0007669"/>
    <property type="project" value="UniProtKB-SubCell"/>
</dbReference>
<dbReference type="Pfam" id="PF00649">
    <property type="entry name" value="Copper-fist"/>
    <property type="match status" value="1"/>
</dbReference>
<keyword evidence="5" id="KW-0805">Transcription regulation</keyword>
<keyword evidence="10" id="KW-1185">Reference proteome</keyword>
<keyword evidence="4" id="KW-0186">Copper</keyword>
<dbReference type="PRINTS" id="PR00617">
    <property type="entry name" value="COPPERFIST"/>
</dbReference>
<dbReference type="PROSITE" id="PS50073">
    <property type="entry name" value="COPPER_FIST_2"/>
    <property type="match status" value="1"/>
</dbReference>
<dbReference type="AlphaFoldDB" id="A0A232M1V0"/>